<accession>A0A7X2NFX2</accession>
<dbReference type="EMBL" id="VUMO01000003">
    <property type="protein sequence ID" value="MSS19393.1"/>
    <property type="molecule type" value="Genomic_DNA"/>
</dbReference>
<sequence length="108" mass="11848">MTPLQQVITVAVVIAGTVLTRFLPYVLFPEGRAVPPFMTYLGKVLAPAVFGLLVVYCLRHVSVLRGTHGIPELISIGVVVALYAWKRGMILPMLGGTLCYMLLVQFIF</sequence>
<dbReference type="InterPro" id="IPR008407">
    <property type="entry name" value="Brnchd-chn_aa_trnsp_AzlD"/>
</dbReference>
<dbReference type="Pfam" id="PF05437">
    <property type="entry name" value="AzlD"/>
    <property type="match status" value="1"/>
</dbReference>
<dbReference type="RefSeq" id="WP_154575803.1">
    <property type="nucleotide sequence ID" value="NZ_VUMO01000003.1"/>
</dbReference>
<dbReference type="PIRSF" id="PIRSF003203">
    <property type="entry name" value="AzlD"/>
    <property type="match status" value="1"/>
</dbReference>
<feature type="transmembrane region" description="Helical" evidence="1">
    <location>
        <begin position="7"/>
        <end position="28"/>
    </location>
</feature>
<dbReference type="Proteomes" id="UP000461754">
    <property type="component" value="Unassembled WGS sequence"/>
</dbReference>
<keyword evidence="1" id="KW-1133">Transmembrane helix</keyword>
<evidence type="ECO:0000256" key="1">
    <source>
        <dbReference type="SAM" id="Phobius"/>
    </source>
</evidence>
<keyword evidence="1" id="KW-0812">Transmembrane</keyword>
<evidence type="ECO:0000313" key="2">
    <source>
        <dbReference type="EMBL" id="MSS19393.1"/>
    </source>
</evidence>
<dbReference type="AlphaFoldDB" id="A0A7X2NFX2"/>
<gene>
    <name evidence="2" type="ORF">FYJ52_03065</name>
</gene>
<keyword evidence="1" id="KW-0472">Membrane</keyword>
<feature type="transmembrane region" description="Helical" evidence="1">
    <location>
        <begin position="70"/>
        <end position="85"/>
    </location>
</feature>
<reference evidence="2 3" key="1">
    <citation type="submission" date="2019-08" db="EMBL/GenBank/DDBJ databases">
        <title>In-depth cultivation of the pig gut microbiome towards novel bacterial diversity and tailored functional studies.</title>
        <authorList>
            <person name="Wylensek D."/>
            <person name="Hitch T.C.A."/>
            <person name="Clavel T."/>
        </authorList>
    </citation>
    <scope>NUCLEOTIDE SEQUENCE [LARGE SCALE GENOMIC DNA]</scope>
    <source>
        <strain evidence="2 3">RF-744-FAT-4</strain>
    </source>
</reference>
<keyword evidence="3" id="KW-1185">Reference proteome</keyword>
<evidence type="ECO:0000313" key="3">
    <source>
        <dbReference type="Proteomes" id="UP000461754"/>
    </source>
</evidence>
<feature type="transmembrane region" description="Helical" evidence="1">
    <location>
        <begin position="40"/>
        <end position="58"/>
    </location>
</feature>
<feature type="transmembrane region" description="Helical" evidence="1">
    <location>
        <begin position="91"/>
        <end position="107"/>
    </location>
</feature>
<proteinExistence type="predicted"/>
<name>A0A7X2NFX2_9FIRM</name>
<comment type="caution">
    <text evidence="2">The sequence shown here is derived from an EMBL/GenBank/DDBJ whole genome shotgun (WGS) entry which is preliminary data.</text>
</comment>
<protein>
    <submittedName>
        <fullName evidence="2">Branched-chain amino acid transporter AzlD</fullName>
    </submittedName>
</protein>
<organism evidence="2 3">
    <name type="scientific">Pseudoramibacter porci</name>
    <dbReference type="NCBI Taxonomy" id="2606631"/>
    <lineage>
        <taxon>Bacteria</taxon>
        <taxon>Bacillati</taxon>
        <taxon>Bacillota</taxon>
        <taxon>Clostridia</taxon>
        <taxon>Eubacteriales</taxon>
        <taxon>Eubacteriaceae</taxon>
        <taxon>Pseudoramibacter</taxon>
    </lineage>
</organism>